<dbReference type="OrthoDB" id="9811975at2"/>
<dbReference type="PANTHER" id="PTHR30472">
    <property type="entry name" value="FERRIC ENTEROBACTIN TRANSPORT SYSTEM PERMEASE PROTEIN"/>
    <property type="match status" value="1"/>
</dbReference>
<evidence type="ECO:0000256" key="2">
    <source>
        <dbReference type="ARBA" id="ARBA00007935"/>
    </source>
</evidence>
<dbReference type="CDD" id="cd06550">
    <property type="entry name" value="TM_ABC_iron-siderophores_like"/>
    <property type="match status" value="1"/>
</dbReference>
<proteinExistence type="inferred from homology"/>
<dbReference type="Gene3D" id="1.10.3470.10">
    <property type="entry name" value="ABC transporter involved in vitamin B12 uptake, BtuC"/>
    <property type="match status" value="1"/>
</dbReference>
<dbReference type="InterPro" id="IPR000522">
    <property type="entry name" value="ABC_transptr_permease_BtuC"/>
</dbReference>
<evidence type="ECO:0000313" key="9">
    <source>
        <dbReference type="EMBL" id="TQV65773.1"/>
    </source>
</evidence>
<evidence type="ECO:0000256" key="6">
    <source>
        <dbReference type="ARBA" id="ARBA00022989"/>
    </source>
</evidence>
<feature type="transmembrane region" description="Helical" evidence="8">
    <location>
        <begin position="93"/>
        <end position="114"/>
    </location>
</feature>
<evidence type="ECO:0000256" key="4">
    <source>
        <dbReference type="ARBA" id="ARBA00022475"/>
    </source>
</evidence>
<accession>A0A545SLB5</accession>
<dbReference type="InterPro" id="IPR037294">
    <property type="entry name" value="ABC_BtuC-like"/>
</dbReference>
<comment type="subcellular location">
    <subcellularLocation>
        <location evidence="1">Cell membrane</location>
        <topology evidence="1">Multi-pass membrane protein</topology>
    </subcellularLocation>
</comment>
<feature type="transmembrane region" description="Helical" evidence="8">
    <location>
        <begin position="152"/>
        <end position="173"/>
    </location>
</feature>
<keyword evidence="5 8" id="KW-0812">Transmembrane</keyword>
<name>A0A545SLB5_9RHOB</name>
<protein>
    <submittedName>
        <fullName evidence="9">Iron ABC transporter permease</fullName>
    </submittedName>
</protein>
<feature type="transmembrane region" description="Helical" evidence="8">
    <location>
        <begin position="244"/>
        <end position="267"/>
    </location>
</feature>
<gene>
    <name evidence="9" type="ORF">FIL88_15855</name>
</gene>
<dbReference type="RefSeq" id="WP_142854853.1">
    <property type="nucleotide sequence ID" value="NZ_FXWW01000010.1"/>
</dbReference>
<keyword evidence="3" id="KW-0813">Transport</keyword>
<evidence type="ECO:0000256" key="8">
    <source>
        <dbReference type="SAM" id="Phobius"/>
    </source>
</evidence>
<keyword evidence="7 8" id="KW-0472">Membrane</keyword>
<dbReference type="PANTHER" id="PTHR30472:SF1">
    <property type="entry name" value="FE(3+) DICITRATE TRANSPORT SYSTEM PERMEASE PROTEIN FECC-RELATED"/>
    <property type="match status" value="1"/>
</dbReference>
<dbReference type="GO" id="GO:0022857">
    <property type="term" value="F:transmembrane transporter activity"/>
    <property type="evidence" value="ECO:0007669"/>
    <property type="project" value="InterPro"/>
</dbReference>
<evidence type="ECO:0000256" key="1">
    <source>
        <dbReference type="ARBA" id="ARBA00004651"/>
    </source>
</evidence>
<sequence>MKRNTSSHLATLAIMTTLGLVLAFVSLWFGVRPLPTSTVWQALVAFDPSNTEHMIVHELRLPRAMAALIGGGALGMAGALMQSLSRNPLADPGLLGVNGGAALGVVISIWVLGATAQSQLVFPALAGAGLAATLVLLLGGAVRPRGPDPTRLILAGAAVGALFLALTWAILILSRESLDTYRFWVLGGFTGITKSDLVALLPLFAVSLPMGLAAAFLLAPLILGDDTARALGVRVGFVRVFSTVAIVALCGLTVSMAGPIAFIGLVVPHLVRPLLGADLRLVAIGSFLTGAALAVLADILGRLILPGQEIEAGATMALIGGPSLILLVRFRREVAL</sequence>
<feature type="transmembrane region" description="Helical" evidence="8">
    <location>
        <begin position="120"/>
        <end position="140"/>
    </location>
</feature>
<feature type="transmembrane region" description="Helical" evidence="8">
    <location>
        <begin position="312"/>
        <end position="330"/>
    </location>
</feature>
<dbReference type="Pfam" id="PF01032">
    <property type="entry name" value="FecCD"/>
    <property type="match status" value="1"/>
</dbReference>
<dbReference type="Proteomes" id="UP000315816">
    <property type="component" value="Unassembled WGS sequence"/>
</dbReference>
<comment type="similarity">
    <text evidence="2">Belongs to the binding-protein-dependent transport system permease family. FecCD subfamily.</text>
</comment>
<keyword evidence="4" id="KW-1003">Cell membrane</keyword>
<feature type="transmembrane region" description="Helical" evidence="8">
    <location>
        <begin position="199"/>
        <end position="223"/>
    </location>
</feature>
<organism evidence="9 10">
    <name type="scientific">Aliiroseovarius halocynthiae</name>
    <dbReference type="NCBI Taxonomy" id="985055"/>
    <lineage>
        <taxon>Bacteria</taxon>
        <taxon>Pseudomonadati</taxon>
        <taxon>Pseudomonadota</taxon>
        <taxon>Alphaproteobacteria</taxon>
        <taxon>Rhodobacterales</taxon>
        <taxon>Paracoccaceae</taxon>
        <taxon>Aliiroseovarius</taxon>
    </lineage>
</organism>
<feature type="transmembrane region" description="Helical" evidence="8">
    <location>
        <begin position="279"/>
        <end position="300"/>
    </location>
</feature>
<reference evidence="9 10" key="1">
    <citation type="submission" date="2019-06" db="EMBL/GenBank/DDBJ databases">
        <title>A novel species of marine bacteria.</title>
        <authorList>
            <person name="Wang Y."/>
        </authorList>
    </citation>
    <scope>NUCLEOTIDE SEQUENCE [LARGE SCALE GENOMIC DNA]</scope>
    <source>
        <strain evidence="9 10">MA1-10</strain>
    </source>
</reference>
<evidence type="ECO:0000256" key="7">
    <source>
        <dbReference type="ARBA" id="ARBA00023136"/>
    </source>
</evidence>
<evidence type="ECO:0000313" key="10">
    <source>
        <dbReference type="Proteomes" id="UP000315816"/>
    </source>
</evidence>
<dbReference type="EMBL" id="VICH01000016">
    <property type="protein sequence ID" value="TQV65773.1"/>
    <property type="molecule type" value="Genomic_DNA"/>
</dbReference>
<keyword evidence="10" id="KW-1185">Reference proteome</keyword>
<dbReference type="SUPFAM" id="SSF81345">
    <property type="entry name" value="ABC transporter involved in vitamin B12 uptake, BtuC"/>
    <property type="match status" value="1"/>
</dbReference>
<dbReference type="GO" id="GO:0005886">
    <property type="term" value="C:plasma membrane"/>
    <property type="evidence" value="ECO:0007669"/>
    <property type="project" value="UniProtKB-SubCell"/>
</dbReference>
<dbReference type="GO" id="GO:0033214">
    <property type="term" value="P:siderophore-iron import into cell"/>
    <property type="evidence" value="ECO:0007669"/>
    <property type="project" value="TreeGrafter"/>
</dbReference>
<evidence type="ECO:0000256" key="5">
    <source>
        <dbReference type="ARBA" id="ARBA00022692"/>
    </source>
</evidence>
<evidence type="ECO:0000256" key="3">
    <source>
        <dbReference type="ARBA" id="ARBA00022448"/>
    </source>
</evidence>
<dbReference type="AlphaFoldDB" id="A0A545SLB5"/>
<comment type="caution">
    <text evidence="9">The sequence shown here is derived from an EMBL/GenBank/DDBJ whole genome shotgun (WGS) entry which is preliminary data.</text>
</comment>
<feature type="transmembrane region" description="Helical" evidence="8">
    <location>
        <begin position="12"/>
        <end position="31"/>
    </location>
</feature>
<keyword evidence="6 8" id="KW-1133">Transmembrane helix</keyword>